<evidence type="ECO:0000313" key="2">
    <source>
        <dbReference type="Proteomes" id="UP001153076"/>
    </source>
</evidence>
<reference evidence="1" key="1">
    <citation type="submission" date="2022-04" db="EMBL/GenBank/DDBJ databases">
        <title>Carnegiea gigantea Genome sequencing and assembly v2.</title>
        <authorList>
            <person name="Copetti D."/>
            <person name="Sanderson M.J."/>
            <person name="Burquez A."/>
            <person name="Wojciechowski M.F."/>
        </authorList>
    </citation>
    <scope>NUCLEOTIDE SEQUENCE</scope>
    <source>
        <strain evidence="1">SGP5-SGP5p</strain>
        <tissue evidence="1">Aerial part</tissue>
    </source>
</reference>
<proteinExistence type="predicted"/>
<accession>A0A9Q1GSD9</accession>
<dbReference type="Proteomes" id="UP001153076">
    <property type="component" value="Unassembled WGS sequence"/>
</dbReference>
<dbReference type="EMBL" id="JAKOGI010001405">
    <property type="protein sequence ID" value="KAJ8425785.1"/>
    <property type="molecule type" value="Genomic_DNA"/>
</dbReference>
<dbReference type="OrthoDB" id="312915at2759"/>
<sequence length="159" mass="17809">MDSHPLFADFTELELYEEFDEDVWCCLMETDDFGDVLSASQAVKEKETKMFRQKDYKETITRYDRSLQFPYAVVPLNKEELLEFENGGGKAHKDLLIALKFDPKNDEVKKELGKPTAASQATVPHCPSPPLARPALVDHHPPVAGVTIASIAKSSNCKP</sequence>
<gene>
    <name evidence="1" type="ORF">Cgig2_008602</name>
</gene>
<name>A0A9Q1GSD9_9CARY</name>
<evidence type="ECO:0000313" key="1">
    <source>
        <dbReference type="EMBL" id="KAJ8425785.1"/>
    </source>
</evidence>
<protein>
    <submittedName>
        <fullName evidence="1">Uncharacterized protein</fullName>
    </submittedName>
</protein>
<dbReference type="AlphaFoldDB" id="A0A9Q1GSD9"/>
<organism evidence="1 2">
    <name type="scientific">Carnegiea gigantea</name>
    <dbReference type="NCBI Taxonomy" id="171969"/>
    <lineage>
        <taxon>Eukaryota</taxon>
        <taxon>Viridiplantae</taxon>
        <taxon>Streptophyta</taxon>
        <taxon>Embryophyta</taxon>
        <taxon>Tracheophyta</taxon>
        <taxon>Spermatophyta</taxon>
        <taxon>Magnoliopsida</taxon>
        <taxon>eudicotyledons</taxon>
        <taxon>Gunneridae</taxon>
        <taxon>Pentapetalae</taxon>
        <taxon>Caryophyllales</taxon>
        <taxon>Cactineae</taxon>
        <taxon>Cactaceae</taxon>
        <taxon>Cactoideae</taxon>
        <taxon>Echinocereeae</taxon>
        <taxon>Carnegiea</taxon>
    </lineage>
</organism>
<keyword evidence="2" id="KW-1185">Reference proteome</keyword>
<comment type="caution">
    <text evidence="1">The sequence shown here is derived from an EMBL/GenBank/DDBJ whole genome shotgun (WGS) entry which is preliminary data.</text>
</comment>